<name>A0A2A8CZK3_9BACT</name>
<dbReference type="Pfam" id="PF01497">
    <property type="entry name" value="Peripla_BP_2"/>
    <property type="match status" value="1"/>
</dbReference>
<dbReference type="Gene3D" id="3.40.50.1980">
    <property type="entry name" value="Nitrogenase molybdenum iron protein domain"/>
    <property type="match status" value="2"/>
</dbReference>
<sequence length="341" mass="36373">MIPVFQMSLQILRPSILITSSSPSAPFTRIVATALLFLCVVSGCGNEAAPPDNQASDSTHVVTDDLDRSVTYSPPTRRLLPLAPNLTEMAFAAGAGEQVVAVGPSDNFPPAVDSLPHVSVLPVDFESVVSLQPDLVLATTQVNATRDAETFDALDIPVYYFSFPTVESVFEGIRVLGTLAGTSRVATDSADALASAFGDIRRERAKTIRTASDRPRVLVLAGSDVLYSFGKDSYVHTLVDAAGGQSITADMDASAPTLSEEFVLTAEPDVIVGAFGDAPMPETLLDHHPAFDALPAVRNGQVYSISGDLIFRPGPRLVQGTRRLAQIIHSDRIVRSRRNTQ</sequence>
<dbReference type="PROSITE" id="PS50983">
    <property type="entry name" value="FE_B12_PBP"/>
    <property type="match status" value="1"/>
</dbReference>
<dbReference type="PANTHER" id="PTHR30535:SF34">
    <property type="entry name" value="MOLYBDATE-BINDING PROTEIN MOLA"/>
    <property type="match status" value="1"/>
</dbReference>
<dbReference type="InterPro" id="IPR002491">
    <property type="entry name" value="ABC_transptr_periplasmic_BD"/>
</dbReference>
<evidence type="ECO:0000313" key="3">
    <source>
        <dbReference type="EMBL" id="PEN14041.1"/>
    </source>
</evidence>
<organism evidence="3 4">
    <name type="scientific">Longibacter salinarum</name>
    <dbReference type="NCBI Taxonomy" id="1850348"/>
    <lineage>
        <taxon>Bacteria</taxon>
        <taxon>Pseudomonadati</taxon>
        <taxon>Rhodothermota</taxon>
        <taxon>Rhodothermia</taxon>
        <taxon>Rhodothermales</taxon>
        <taxon>Salisaetaceae</taxon>
        <taxon>Longibacter</taxon>
    </lineage>
</organism>
<keyword evidence="1" id="KW-0732">Signal</keyword>
<dbReference type="SUPFAM" id="SSF53807">
    <property type="entry name" value="Helical backbone' metal receptor"/>
    <property type="match status" value="1"/>
</dbReference>
<evidence type="ECO:0000313" key="4">
    <source>
        <dbReference type="Proteomes" id="UP000220102"/>
    </source>
</evidence>
<reference evidence="3 4" key="1">
    <citation type="submission" date="2017-10" db="EMBL/GenBank/DDBJ databases">
        <title>Draft genome of Longibacter Salinarum.</title>
        <authorList>
            <person name="Goh K.M."/>
            <person name="Shamsir M.S."/>
            <person name="Lim S.W."/>
        </authorList>
    </citation>
    <scope>NUCLEOTIDE SEQUENCE [LARGE SCALE GENOMIC DNA]</scope>
    <source>
        <strain evidence="3 4">KCTC 52045</strain>
    </source>
</reference>
<comment type="caution">
    <text evidence="3">The sequence shown here is derived from an EMBL/GenBank/DDBJ whole genome shotgun (WGS) entry which is preliminary data.</text>
</comment>
<dbReference type="InterPro" id="IPR054828">
    <property type="entry name" value="Vit_B12_bind_prot"/>
</dbReference>
<dbReference type="EMBL" id="PDEQ01000003">
    <property type="protein sequence ID" value="PEN14041.1"/>
    <property type="molecule type" value="Genomic_DNA"/>
</dbReference>
<dbReference type="AlphaFoldDB" id="A0A2A8CZK3"/>
<evidence type="ECO:0000259" key="2">
    <source>
        <dbReference type="PROSITE" id="PS50983"/>
    </source>
</evidence>
<accession>A0A2A8CZK3</accession>
<dbReference type="NCBIfam" id="NF038402">
    <property type="entry name" value="TroA_like"/>
    <property type="match status" value="1"/>
</dbReference>
<dbReference type="PANTHER" id="PTHR30535">
    <property type="entry name" value="VITAMIN B12-BINDING PROTEIN"/>
    <property type="match status" value="1"/>
</dbReference>
<proteinExistence type="predicted"/>
<dbReference type="GO" id="GO:0071281">
    <property type="term" value="P:cellular response to iron ion"/>
    <property type="evidence" value="ECO:0007669"/>
    <property type="project" value="TreeGrafter"/>
</dbReference>
<feature type="domain" description="Fe/B12 periplasmic-binding" evidence="2">
    <location>
        <begin position="78"/>
        <end position="332"/>
    </location>
</feature>
<dbReference type="Proteomes" id="UP000220102">
    <property type="component" value="Unassembled WGS sequence"/>
</dbReference>
<dbReference type="OrthoDB" id="9816357at2"/>
<protein>
    <submittedName>
        <fullName evidence="3">ABC transporter substrate-binding protein</fullName>
    </submittedName>
</protein>
<keyword evidence="4" id="KW-1185">Reference proteome</keyword>
<dbReference type="InterPro" id="IPR050902">
    <property type="entry name" value="ABC_Transporter_SBP"/>
</dbReference>
<gene>
    <name evidence="3" type="ORF">CRI94_08320</name>
</gene>
<evidence type="ECO:0000256" key="1">
    <source>
        <dbReference type="ARBA" id="ARBA00022729"/>
    </source>
</evidence>